<keyword evidence="3" id="KW-1185">Reference proteome</keyword>
<dbReference type="HOGENOM" id="CLU_1646672_0_0_1"/>
<dbReference type="EnsemblPlants" id="PGSC0003DMT400090934">
    <property type="protein sequence ID" value="PGSC0003DMT400090934"/>
    <property type="gene ID" value="PGSC0003DMG400040505"/>
</dbReference>
<accession>M1DLI8</accession>
<evidence type="ECO:0000313" key="2">
    <source>
        <dbReference type="EnsemblPlants" id="PGSC0003DMT400090934"/>
    </source>
</evidence>
<reference evidence="3" key="1">
    <citation type="journal article" date="2011" name="Nature">
        <title>Genome sequence and analysis of the tuber crop potato.</title>
        <authorList>
            <consortium name="The Potato Genome Sequencing Consortium"/>
        </authorList>
    </citation>
    <scope>NUCLEOTIDE SEQUENCE [LARGE SCALE GENOMIC DNA]</scope>
    <source>
        <strain evidence="3">cv. DM1-3 516 R44</strain>
    </source>
</reference>
<dbReference type="Proteomes" id="UP000011115">
    <property type="component" value="Unassembled WGS sequence"/>
</dbReference>
<dbReference type="PaxDb" id="4113-PGSC0003DMT400090934"/>
<name>M1DLI8_SOLTU</name>
<organism evidence="2 3">
    <name type="scientific">Solanum tuberosum</name>
    <name type="common">Potato</name>
    <dbReference type="NCBI Taxonomy" id="4113"/>
    <lineage>
        <taxon>Eukaryota</taxon>
        <taxon>Viridiplantae</taxon>
        <taxon>Streptophyta</taxon>
        <taxon>Embryophyta</taxon>
        <taxon>Tracheophyta</taxon>
        <taxon>Spermatophyta</taxon>
        <taxon>Magnoliopsida</taxon>
        <taxon>eudicotyledons</taxon>
        <taxon>Gunneridae</taxon>
        <taxon>Pentapetalae</taxon>
        <taxon>asterids</taxon>
        <taxon>lamiids</taxon>
        <taxon>Solanales</taxon>
        <taxon>Solanaceae</taxon>
        <taxon>Solanoideae</taxon>
        <taxon>Solaneae</taxon>
        <taxon>Solanum</taxon>
    </lineage>
</organism>
<proteinExistence type="predicted"/>
<protein>
    <submittedName>
        <fullName evidence="2">Uncharacterized protein</fullName>
    </submittedName>
</protein>
<dbReference type="InParanoid" id="M1DLI8"/>
<evidence type="ECO:0000313" key="3">
    <source>
        <dbReference type="Proteomes" id="UP000011115"/>
    </source>
</evidence>
<sequence length="141" mass="15709">MGHIVDSTGCSIQEGHGVGSKVQKEGQVPFPSRVSKDEALQDAEINQVLSCLYLQHKEGSPSDTMADPKNKVIMGRLLKSECWRAKAPVGDPDLDRRWTQDNFKVKFVKLGETRKLLASHQLVQRSQSIPSFGPQNQLRVL</sequence>
<feature type="region of interest" description="Disordered" evidence="1">
    <location>
        <begin position="1"/>
        <end position="24"/>
    </location>
</feature>
<reference evidence="2" key="2">
    <citation type="submission" date="2015-06" db="UniProtKB">
        <authorList>
            <consortium name="EnsemblPlants"/>
        </authorList>
    </citation>
    <scope>IDENTIFICATION</scope>
    <source>
        <strain evidence="2">DM1-3 516 R44</strain>
    </source>
</reference>
<evidence type="ECO:0000256" key="1">
    <source>
        <dbReference type="SAM" id="MobiDB-lite"/>
    </source>
</evidence>
<dbReference type="Gramene" id="PGSC0003DMT400090934">
    <property type="protein sequence ID" value="PGSC0003DMT400090934"/>
    <property type="gene ID" value="PGSC0003DMG400040505"/>
</dbReference>
<dbReference type="AlphaFoldDB" id="M1DLI8"/>